<evidence type="ECO:0000313" key="6">
    <source>
        <dbReference type="Proteomes" id="UP001179121"/>
    </source>
</evidence>
<organism evidence="5 6">
    <name type="scientific">Nitrospira tepida</name>
    <dbReference type="NCBI Taxonomy" id="2973512"/>
    <lineage>
        <taxon>Bacteria</taxon>
        <taxon>Pseudomonadati</taxon>
        <taxon>Nitrospirota</taxon>
        <taxon>Nitrospiria</taxon>
        <taxon>Nitrospirales</taxon>
        <taxon>Nitrospiraceae</taxon>
        <taxon>Nitrospira</taxon>
    </lineage>
</organism>
<dbReference type="Gene3D" id="3.40.50.12780">
    <property type="entry name" value="N-terminal domain of ligase-like"/>
    <property type="match status" value="1"/>
</dbReference>
<dbReference type="FunFam" id="3.30.300.30:FF:000008">
    <property type="entry name" value="2,3-dihydroxybenzoate-AMP ligase"/>
    <property type="match status" value="1"/>
</dbReference>
<name>A0AA86T8V5_9BACT</name>
<dbReference type="AlphaFoldDB" id="A0AA86T8V5"/>
<keyword evidence="2 5" id="KW-0436">Ligase</keyword>
<evidence type="ECO:0000313" key="5">
    <source>
        <dbReference type="EMBL" id="CAI4029933.1"/>
    </source>
</evidence>
<reference evidence="5" key="1">
    <citation type="submission" date="2022-10" db="EMBL/GenBank/DDBJ databases">
        <authorList>
            <person name="Koch H."/>
        </authorList>
    </citation>
    <scope>NUCLEOTIDE SEQUENCE</scope>
    <source>
        <strain evidence="5">DNF</strain>
    </source>
</reference>
<dbReference type="InterPro" id="IPR025110">
    <property type="entry name" value="AMP-bd_C"/>
</dbReference>
<evidence type="ECO:0000256" key="2">
    <source>
        <dbReference type="ARBA" id="ARBA00022598"/>
    </source>
</evidence>
<dbReference type="InterPro" id="IPR020845">
    <property type="entry name" value="AMP-binding_CS"/>
</dbReference>
<dbReference type="PANTHER" id="PTHR43767">
    <property type="entry name" value="LONG-CHAIN-FATTY-ACID--COA LIGASE"/>
    <property type="match status" value="1"/>
</dbReference>
<dbReference type="GO" id="GO:0016877">
    <property type="term" value="F:ligase activity, forming carbon-sulfur bonds"/>
    <property type="evidence" value="ECO:0007669"/>
    <property type="project" value="UniProtKB-ARBA"/>
</dbReference>
<feature type="domain" description="AMP-binding enzyme C-terminal" evidence="4">
    <location>
        <begin position="472"/>
        <end position="547"/>
    </location>
</feature>
<dbReference type="SUPFAM" id="SSF56801">
    <property type="entry name" value="Acetyl-CoA synthetase-like"/>
    <property type="match status" value="1"/>
</dbReference>
<dbReference type="InterPro" id="IPR050237">
    <property type="entry name" value="ATP-dep_AMP-bd_enzyme"/>
</dbReference>
<dbReference type="RefSeq" id="WP_289266947.1">
    <property type="nucleotide sequence ID" value="NZ_OX365700.1"/>
</dbReference>
<evidence type="ECO:0000259" key="3">
    <source>
        <dbReference type="Pfam" id="PF00501"/>
    </source>
</evidence>
<feature type="domain" description="AMP-dependent synthetase/ligase" evidence="3">
    <location>
        <begin position="29"/>
        <end position="422"/>
    </location>
</feature>
<keyword evidence="6" id="KW-1185">Reference proteome</keyword>
<dbReference type="Gene3D" id="3.30.300.30">
    <property type="match status" value="1"/>
</dbReference>
<dbReference type="Pfam" id="PF13193">
    <property type="entry name" value="AMP-binding_C"/>
    <property type="match status" value="1"/>
</dbReference>
<evidence type="ECO:0000256" key="1">
    <source>
        <dbReference type="ARBA" id="ARBA00006432"/>
    </source>
</evidence>
<dbReference type="PANTHER" id="PTHR43767:SF12">
    <property type="entry name" value="AMP-DEPENDENT SYNTHETASE AND LIGASE"/>
    <property type="match status" value="1"/>
</dbReference>
<dbReference type="Pfam" id="PF00501">
    <property type="entry name" value="AMP-binding"/>
    <property type="match status" value="1"/>
</dbReference>
<sequence>MERPWISQYDSGVPPTVNYPAWTVPDFLRHSSARAADSPALLFYGARISYGELDDLTTRFAVALRRLGVGKGDRVALMLPNIPQAVIAYYGILKAGAVAVPTNPLYVEREIQTQVTDAGAEAMVVLDLFYARVRAVRQTASLPKRIIVTSVRDYLPLFKKLLYPIKARLAKRWVHINTTPPAYDFHKLLRAASLGDESRSADLPSVQPDDLAQLQYTGGTTGIPKGVMLTHRNVVVNTLQGRYWYPDLQEGREIFLGAIPFFHCYGQSTCQNLAIATGCSIVLLPRFHADEVVKAIHRHRVTMLSGVPMMYTMIAEYPDAGRYDLRSLRVCLSGASPLPADVQERFERLTGARIAEGYGLSEAGPATHCNPLHGTHPRGSMGLPFPDTEARIVDTETGLHDVPVGEVGELIVRGPQVMRGYWNREEDTRLVLRDGWLYTGDLVRRDDRGFFFFVDRKKDVIKSRGETVYPREVEEILYRHPNVKEAVVVGLPDHRYGEALHAYVVTKEGREVTEKELIEHCSKDLARYKVPAAITFRRELPRTLIGKVLRRALREEAVAAGHGAQIQRAV</sequence>
<accession>A0AA86T8V5</accession>
<dbReference type="KEGG" id="nti:DNFV4_00353"/>
<dbReference type="InterPro" id="IPR042099">
    <property type="entry name" value="ANL_N_sf"/>
</dbReference>
<comment type="similarity">
    <text evidence="1">Belongs to the ATP-dependent AMP-binding enzyme family.</text>
</comment>
<dbReference type="CDD" id="cd05936">
    <property type="entry name" value="FC-FACS_FadD_like"/>
    <property type="match status" value="1"/>
</dbReference>
<evidence type="ECO:0000259" key="4">
    <source>
        <dbReference type="Pfam" id="PF13193"/>
    </source>
</evidence>
<proteinExistence type="inferred from homology"/>
<protein>
    <submittedName>
        <fullName evidence="5">Long-chain-fatty-acid--CoA ligase</fullName>
    </submittedName>
</protein>
<dbReference type="InterPro" id="IPR000873">
    <property type="entry name" value="AMP-dep_synth/lig_dom"/>
</dbReference>
<dbReference type="InterPro" id="IPR045851">
    <property type="entry name" value="AMP-bd_C_sf"/>
</dbReference>
<dbReference type="EMBL" id="OX365700">
    <property type="protein sequence ID" value="CAI4029933.1"/>
    <property type="molecule type" value="Genomic_DNA"/>
</dbReference>
<dbReference type="PROSITE" id="PS00455">
    <property type="entry name" value="AMP_BINDING"/>
    <property type="match status" value="1"/>
</dbReference>
<dbReference type="Proteomes" id="UP001179121">
    <property type="component" value="Chromosome"/>
</dbReference>
<gene>
    <name evidence="5" type="ORF">DNFV4_00353</name>
</gene>